<feature type="domain" description="HTH tetR-type" evidence="3">
    <location>
        <begin position="12"/>
        <end position="71"/>
    </location>
</feature>
<reference evidence="4" key="1">
    <citation type="submission" date="2022-09" db="EMBL/GenBank/DDBJ databases">
        <title>The complete genome of Acidovorax sp. 5MLIR.</title>
        <authorList>
            <person name="Liu L."/>
            <person name="Yue J."/>
            <person name="Yang F."/>
            <person name="Yuan J."/>
            <person name="Li L."/>
        </authorList>
    </citation>
    <scope>NUCLEOTIDE SEQUENCE</scope>
    <source>
        <strain evidence="4">5MLIR</strain>
    </source>
</reference>
<evidence type="ECO:0000256" key="1">
    <source>
        <dbReference type="ARBA" id="ARBA00023125"/>
    </source>
</evidence>
<organism evidence="4 5">
    <name type="scientific">Comamonas endophytica</name>
    <dbReference type="NCBI Taxonomy" id="2949090"/>
    <lineage>
        <taxon>Bacteria</taxon>
        <taxon>Pseudomonadati</taxon>
        <taxon>Pseudomonadota</taxon>
        <taxon>Betaproteobacteria</taxon>
        <taxon>Burkholderiales</taxon>
        <taxon>Comamonadaceae</taxon>
        <taxon>Comamonas</taxon>
    </lineage>
</organism>
<dbReference type="PRINTS" id="PR00455">
    <property type="entry name" value="HTHTETR"/>
</dbReference>
<keyword evidence="5" id="KW-1185">Reference proteome</keyword>
<dbReference type="PANTHER" id="PTHR30055">
    <property type="entry name" value="HTH-TYPE TRANSCRIPTIONAL REGULATOR RUTR"/>
    <property type="match status" value="1"/>
</dbReference>
<dbReference type="EMBL" id="CP106881">
    <property type="protein sequence ID" value="UYG52099.1"/>
    <property type="molecule type" value="Genomic_DNA"/>
</dbReference>
<dbReference type="SUPFAM" id="SSF48498">
    <property type="entry name" value="Tetracyclin repressor-like, C-terminal domain"/>
    <property type="match status" value="1"/>
</dbReference>
<dbReference type="InterPro" id="IPR050109">
    <property type="entry name" value="HTH-type_TetR-like_transc_reg"/>
</dbReference>
<evidence type="ECO:0000313" key="5">
    <source>
        <dbReference type="Proteomes" id="UP001162800"/>
    </source>
</evidence>
<evidence type="ECO:0000313" key="4">
    <source>
        <dbReference type="EMBL" id="UYG52099.1"/>
    </source>
</evidence>
<gene>
    <name evidence="4" type="ORF">M9799_02305</name>
</gene>
<dbReference type="PANTHER" id="PTHR30055:SF223">
    <property type="entry name" value="HTH-TYPE TRANSCRIPTIONAL REGULATOR UIDR"/>
    <property type="match status" value="1"/>
</dbReference>
<dbReference type="Gene3D" id="1.10.357.10">
    <property type="entry name" value="Tetracycline Repressor, domain 2"/>
    <property type="match status" value="1"/>
</dbReference>
<sequence>MKPTATKRPDAATRRAQLLDAADAVFITHGVNAPLELVVERAGVGRATLYRQFPDRDAILLALLERSTERLQEQAQALKERPDAFFALMAYLSERIVRSPALSDYWRSSSLSDPRFAHLRRQVWSTFAPALERAQAQGLVRADVQARDLSLLIGMLGAALRGTSDAERRRLAQQALDVIRRGLRPDAQEHAVRE</sequence>
<dbReference type="Proteomes" id="UP001162800">
    <property type="component" value="Chromosome"/>
</dbReference>
<dbReference type="InterPro" id="IPR049445">
    <property type="entry name" value="TetR_SbtR-like_C"/>
</dbReference>
<dbReference type="InterPro" id="IPR009057">
    <property type="entry name" value="Homeodomain-like_sf"/>
</dbReference>
<dbReference type="SUPFAM" id="SSF46689">
    <property type="entry name" value="Homeodomain-like"/>
    <property type="match status" value="1"/>
</dbReference>
<protein>
    <submittedName>
        <fullName evidence="4">TetR/AcrR family transcriptional regulator</fullName>
    </submittedName>
</protein>
<dbReference type="RefSeq" id="WP_231044374.1">
    <property type="nucleotide sequence ID" value="NZ_CP106881.1"/>
</dbReference>
<dbReference type="InterPro" id="IPR036271">
    <property type="entry name" value="Tet_transcr_reg_TetR-rel_C_sf"/>
</dbReference>
<accession>A0ABY6GC99</accession>
<keyword evidence="1 2" id="KW-0238">DNA-binding</keyword>
<dbReference type="PROSITE" id="PS50977">
    <property type="entry name" value="HTH_TETR_2"/>
    <property type="match status" value="1"/>
</dbReference>
<dbReference type="InterPro" id="IPR001647">
    <property type="entry name" value="HTH_TetR"/>
</dbReference>
<proteinExistence type="predicted"/>
<name>A0ABY6GC99_9BURK</name>
<dbReference type="Pfam" id="PF00440">
    <property type="entry name" value="TetR_N"/>
    <property type="match status" value="1"/>
</dbReference>
<evidence type="ECO:0000259" key="3">
    <source>
        <dbReference type="PROSITE" id="PS50977"/>
    </source>
</evidence>
<dbReference type="Pfam" id="PF21597">
    <property type="entry name" value="TetR_C_43"/>
    <property type="match status" value="1"/>
</dbReference>
<evidence type="ECO:0000256" key="2">
    <source>
        <dbReference type="PROSITE-ProRule" id="PRU00335"/>
    </source>
</evidence>
<feature type="DNA-binding region" description="H-T-H motif" evidence="2">
    <location>
        <begin position="34"/>
        <end position="53"/>
    </location>
</feature>